<feature type="domain" description="Glycosyltransferase 2-like" evidence="1">
    <location>
        <begin position="7"/>
        <end position="110"/>
    </location>
</feature>
<dbReference type="Pfam" id="PF00535">
    <property type="entry name" value="Glycos_transf_2"/>
    <property type="match status" value="1"/>
</dbReference>
<evidence type="ECO:0000313" key="3">
    <source>
        <dbReference type="Proteomes" id="UP000076234"/>
    </source>
</evidence>
<dbReference type="KEGG" id="ster:AOA14_13540"/>
<dbReference type="InterPro" id="IPR001173">
    <property type="entry name" value="Glyco_trans_2-like"/>
</dbReference>
<dbReference type="AlphaFoldDB" id="A0A142W0Y0"/>
<dbReference type="Gene3D" id="3.90.550.10">
    <property type="entry name" value="Spore Coat Polysaccharide Biosynthesis Protein SpsA, Chain A"/>
    <property type="match status" value="1"/>
</dbReference>
<accession>A0A142W0Y0</accession>
<dbReference type="PANTHER" id="PTHR22916">
    <property type="entry name" value="GLYCOSYLTRANSFERASE"/>
    <property type="match status" value="1"/>
</dbReference>
<evidence type="ECO:0000259" key="1">
    <source>
        <dbReference type="Pfam" id="PF00535"/>
    </source>
</evidence>
<name>A0A142W0Y0_9SPHN</name>
<protein>
    <recommendedName>
        <fullName evidence="1">Glycosyltransferase 2-like domain-containing protein</fullName>
    </recommendedName>
</protein>
<sequence>MPNPRFTIFTPTYNRAHTLPRLYASIVAQEFRDFEWVIVDDGSIDYTRELVEGWACEADFPIRYFYQSHGHKKTAYNYGIREARGELLACWDSDDAALPQALRILHEEWLAIPDAERTAYVGITGLCAYENGTVFGDIYPRSPYDSNPVESTLCDGIRGDKSGFQRVDVLRQFPFPEFIEGLVPEGVVWNAIARHYKTRYINKAVLTYHVEQDSIINSRNTVTKMRSMAVGRGYYTAEFLTHDWRWFFRAPIEVLKIAANHTRYAWHIRRGGRKDGFPPKSVGGWLLKLLAWPAGFLSFLYDECWSPRT</sequence>
<dbReference type="Proteomes" id="UP000076234">
    <property type="component" value="Chromosome"/>
</dbReference>
<dbReference type="EMBL" id="CP013342">
    <property type="protein sequence ID" value="AMU95632.1"/>
    <property type="molecule type" value="Genomic_DNA"/>
</dbReference>
<dbReference type="InterPro" id="IPR029044">
    <property type="entry name" value="Nucleotide-diphossugar_trans"/>
</dbReference>
<reference evidence="2 3" key="2">
    <citation type="journal article" date="2016" name="Genome Announc.">
        <title>Complete Genome Sequence of Sphingopyxis terrae Strain 203-1 (NBRC 111660), a Polyethylene Glycol Degrader.</title>
        <authorList>
            <person name="Ohtsubo Y."/>
            <person name="Nonoyama S."/>
            <person name="Nagata Y."/>
            <person name="Numata M."/>
            <person name="Tsuchikane K."/>
            <person name="Hosoyama A."/>
            <person name="Yamazoe A."/>
            <person name="Tsuda M."/>
            <person name="Fujita N."/>
            <person name="Kawai F."/>
        </authorList>
    </citation>
    <scope>NUCLEOTIDE SEQUENCE [LARGE SCALE GENOMIC DNA]</scope>
    <source>
        <strain evidence="2 3">203-1</strain>
    </source>
</reference>
<organism evidence="2 3">
    <name type="scientific">Sphingopyxis terrae subsp. terrae NBRC 15098</name>
    <dbReference type="NCBI Taxonomy" id="1219058"/>
    <lineage>
        <taxon>Bacteria</taxon>
        <taxon>Pseudomonadati</taxon>
        <taxon>Pseudomonadota</taxon>
        <taxon>Alphaproteobacteria</taxon>
        <taxon>Sphingomonadales</taxon>
        <taxon>Sphingomonadaceae</taxon>
        <taxon>Sphingopyxis</taxon>
    </lineage>
</organism>
<dbReference type="RefSeq" id="WP_062902172.1">
    <property type="nucleotide sequence ID" value="NZ_CP013342.1"/>
</dbReference>
<reference evidence="3" key="1">
    <citation type="submission" date="2015-11" db="EMBL/GenBank/DDBJ databases">
        <title>Complete genome sequence of a polyethylene glycol-degrading strain Sphingopyxis terrae strain 203-1 (NBRC 15098).</title>
        <authorList>
            <person name="Yoshiyuki O."/>
            <person name="Shouta N."/>
            <person name="Nagata Y."/>
            <person name="Numata M."/>
            <person name="Tsuchikane K."/>
            <person name="Hosoyama A."/>
            <person name="Yamazoe A."/>
            <person name="Tsuda M."/>
            <person name="Fujita N."/>
            <person name="Kawai F."/>
        </authorList>
    </citation>
    <scope>NUCLEOTIDE SEQUENCE [LARGE SCALE GENOMIC DNA]</scope>
    <source>
        <strain evidence="3">203-1</strain>
    </source>
</reference>
<dbReference type="PANTHER" id="PTHR22916:SF3">
    <property type="entry name" value="UDP-GLCNAC:BETAGAL BETA-1,3-N-ACETYLGLUCOSAMINYLTRANSFERASE-LIKE PROTEIN 1"/>
    <property type="match status" value="1"/>
</dbReference>
<gene>
    <name evidence="2" type="ORF">AOA14_13540</name>
</gene>
<dbReference type="SUPFAM" id="SSF53448">
    <property type="entry name" value="Nucleotide-diphospho-sugar transferases"/>
    <property type="match status" value="1"/>
</dbReference>
<evidence type="ECO:0000313" key="2">
    <source>
        <dbReference type="EMBL" id="AMU95632.1"/>
    </source>
</evidence>
<proteinExistence type="predicted"/>
<dbReference type="STRING" id="1219058.AOA14_13540"/>
<dbReference type="CDD" id="cd00761">
    <property type="entry name" value="Glyco_tranf_GTA_type"/>
    <property type="match status" value="1"/>
</dbReference>
<dbReference type="GO" id="GO:0016758">
    <property type="term" value="F:hexosyltransferase activity"/>
    <property type="evidence" value="ECO:0007669"/>
    <property type="project" value="UniProtKB-ARBA"/>
</dbReference>